<dbReference type="InterPro" id="IPR003325">
    <property type="entry name" value="TerD"/>
</dbReference>
<keyword evidence="1" id="KW-0778">Tellurium resistance</keyword>
<dbReference type="GO" id="GO:0046690">
    <property type="term" value="P:response to tellurium ion"/>
    <property type="evidence" value="ECO:0007669"/>
    <property type="project" value="UniProtKB-KW"/>
</dbReference>
<dbReference type="PANTHER" id="PTHR32097:SF17">
    <property type="entry name" value="CAMP-BINDING PROTEIN 1-RELATED"/>
    <property type="match status" value="1"/>
</dbReference>
<proteinExistence type="predicted"/>
<evidence type="ECO:0000313" key="3">
    <source>
        <dbReference type="EMBL" id="AXH60347.1"/>
    </source>
</evidence>
<organism evidence="3 4">
    <name type="scientific">Pseudomonas amygdali pv. lachrymans str. M301315</name>
    <dbReference type="NCBI Taxonomy" id="629260"/>
    <lineage>
        <taxon>Bacteria</taxon>
        <taxon>Pseudomonadati</taxon>
        <taxon>Pseudomonadota</taxon>
        <taxon>Gammaproteobacteria</taxon>
        <taxon>Pseudomonadales</taxon>
        <taxon>Pseudomonadaceae</taxon>
        <taxon>Pseudomonas</taxon>
        <taxon>Pseudomonas amygdali</taxon>
    </lineage>
</organism>
<gene>
    <name evidence="3" type="ORF">PLA107_034820</name>
</gene>
<keyword evidence="3" id="KW-0614">Plasmid</keyword>
<dbReference type="PANTHER" id="PTHR32097">
    <property type="entry name" value="CAMP-BINDING PROTEIN 1-RELATED"/>
    <property type="match status" value="1"/>
</dbReference>
<feature type="domain" description="TerD" evidence="2">
    <location>
        <begin position="3"/>
        <end position="191"/>
    </location>
</feature>
<dbReference type="Gene3D" id="2.60.60.30">
    <property type="entry name" value="sav2460 like domains"/>
    <property type="match status" value="1"/>
</dbReference>
<protein>
    <submittedName>
        <fullName evidence="3">TerD family protein</fullName>
    </submittedName>
</protein>
<dbReference type="CDD" id="cd06974">
    <property type="entry name" value="TerD_like"/>
    <property type="match status" value="1"/>
</dbReference>
<reference evidence="3 4" key="1">
    <citation type="journal article" date="2011" name="PLoS Pathog.">
        <title>Dynamic evolution of pathogenicity revealed by sequencing and comparative genomics of 19 Pseudomonas syringae isolates.</title>
        <authorList>
            <person name="Baltrus D.A."/>
            <person name="Nishimura M.T."/>
            <person name="Romanchuk A."/>
            <person name="Chang J.H."/>
            <person name="Mukhtar M.S."/>
            <person name="Cherkis K."/>
            <person name="Roach J."/>
            <person name="Grant S.R."/>
            <person name="Jones C.D."/>
            <person name="Dangl J.L."/>
        </authorList>
    </citation>
    <scope>NUCLEOTIDE SEQUENCE [LARGE SCALE GENOMIC DNA]</scope>
    <source>
        <strain evidence="3 4">M301315</strain>
    </source>
</reference>
<evidence type="ECO:0000313" key="4">
    <source>
        <dbReference type="Proteomes" id="UP000006426"/>
    </source>
</evidence>
<dbReference type="AlphaFoldDB" id="A0AAD0PX40"/>
<accession>A0AAD0PX40</accession>
<sequence>MAAISLKKGEKISLQKVDPGVKNLLIGLGWKERCDTGDDFDLDASVFLLNDQGIVEEGRDFVFYNPRHRKSLCGSVRHLGDNKKGGTGASDCEQIEIDLETLPARIDKAVVAITIYESKKRRQTFGMVEDAYARVVNRDFDREIARFSLQEEYKQEDSLIMIEVYRHSGEWRVGSVGQGFINGLYGLAKNYGLDVDPE</sequence>
<dbReference type="InterPro" id="IPR051324">
    <property type="entry name" value="Stress/Tellurium_Resist"/>
</dbReference>
<evidence type="ECO:0000256" key="1">
    <source>
        <dbReference type="ARBA" id="ARBA00022686"/>
    </source>
</evidence>
<dbReference type="Pfam" id="PF02342">
    <property type="entry name" value="TerD"/>
    <property type="match status" value="1"/>
</dbReference>
<dbReference type="EMBL" id="CP031226">
    <property type="protein sequence ID" value="AXH60347.1"/>
    <property type="molecule type" value="Genomic_DNA"/>
</dbReference>
<name>A0AAD0PX40_PSEAV</name>
<dbReference type="Proteomes" id="UP000006426">
    <property type="component" value="Plasmid pmppla107"/>
</dbReference>
<geneLocation type="plasmid" evidence="4">
    <name>pmppla107</name>
</geneLocation>
<evidence type="ECO:0000259" key="2">
    <source>
        <dbReference type="Pfam" id="PF02342"/>
    </source>
</evidence>